<keyword evidence="1" id="KW-0812">Transmembrane</keyword>
<dbReference type="SUPFAM" id="SSF75304">
    <property type="entry name" value="Amidase signature (AS) enzymes"/>
    <property type="match status" value="1"/>
</dbReference>
<dbReference type="InterPro" id="IPR000120">
    <property type="entry name" value="Amidase"/>
</dbReference>
<dbReference type="PROSITE" id="PS00571">
    <property type="entry name" value="AMIDASES"/>
    <property type="match status" value="1"/>
</dbReference>
<dbReference type="Proteomes" id="UP000193387">
    <property type="component" value="Unassembled WGS sequence"/>
</dbReference>
<dbReference type="PIRSF" id="PIRSF001221">
    <property type="entry name" value="Amidase_fungi"/>
    <property type="match status" value="1"/>
</dbReference>
<dbReference type="PANTHER" id="PTHR11895:SF176">
    <property type="entry name" value="AMIDASE AMID-RELATED"/>
    <property type="match status" value="1"/>
</dbReference>
<dbReference type="PANTHER" id="PTHR11895">
    <property type="entry name" value="TRANSAMIDASE"/>
    <property type="match status" value="1"/>
</dbReference>
<accession>A0AAJ3NQV4</accession>
<sequence length="488" mass="50884">MKRVSRRTALKVGGAAAGAVAVTGLSMIPAAAPPRPHTIAEAGALLRAGRVTSVELTRAALGEAARLQARLNAFITLTAAQALDAAARLDAELAHGADRGPLHGIPIACKDLYSTAGVLTSVGSHVFADRVPTEDAAVITRLAEAGAVSIGKTNLNEFAAGIDGKNSYYGDIHNPLRPERSAGGSSGGTGAAVGAGIVAAGVGSDTGGSVRVPAAWNGVVGIRPTHGLVSLYGAFPRAPRFDVAGPLGRTVRDTAVMLGAMVGQDPRDPYSRPAGKPDYLAACDLGIAGLRIGLIEGFSLTGLDPDVETAVRRTLPVLDRLGARVTTVRIENLPTMLDFAAAFTILRWEFAQAMRDIYDPAPDKSIFGPAVRADMEAATKLTQADYDAAVARRFSDAAPMRATLADVDLLLTPTMPTVAPRLDTHSDEFTRGRRYTIPFTYADLPSISVPCGHGAQGLPIAVQFVGPEFGEALLFRAAAAIERETRKW</sequence>
<dbReference type="InterPro" id="IPR006311">
    <property type="entry name" value="TAT_signal"/>
</dbReference>
<name>A0AAJ3NQV4_9MYCO</name>
<gene>
    <name evidence="3" type="ORF">AWC23_09650</name>
</gene>
<feature type="domain" description="Amidase" evidence="2">
    <location>
        <begin position="55"/>
        <end position="474"/>
    </location>
</feature>
<evidence type="ECO:0000259" key="2">
    <source>
        <dbReference type="Pfam" id="PF01425"/>
    </source>
</evidence>
<keyword evidence="4" id="KW-1185">Reference proteome</keyword>
<dbReference type="GO" id="GO:0003824">
    <property type="term" value="F:catalytic activity"/>
    <property type="evidence" value="ECO:0007669"/>
    <property type="project" value="InterPro"/>
</dbReference>
<dbReference type="PROSITE" id="PS51318">
    <property type="entry name" value="TAT"/>
    <property type="match status" value="1"/>
</dbReference>
<protein>
    <recommendedName>
        <fullName evidence="2">Amidase domain-containing protein</fullName>
    </recommendedName>
</protein>
<comment type="caution">
    <text evidence="3">The sequence shown here is derived from an EMBL/GenBank/DDBJ whole genome shotgun (WGS) entry which is preliminary data.</text>
</comment>
<dbReference type="InterPro" id="IPR020556">
    <property type="entry name" value="Amidase_CS"/>
</dbReference>
<dbReference type="InterPro" id="IPR036928">
    <property type="entry name" value="AS_sf"/>
</dbReference>
<dbReference type="RefSeq" id="WP_158090712.1">
    <property type="nucleotide sequence ID" value="NZ_AP022573.1"/>
</dbReference>
<keyword evidence="1" id="KW-0472">Membrane</keyword>
<evidence type="ECO:0000313" key="4">
    <source>
        <dbReference type="Proteomes" id="UP000193387"/>
    </source>
</evidence>
<reference evidence="3 4" key="1">
    <citation type="submission" date="2016-01" db="EMBL/GenBank/DDBJ databases">
        <title>The new phylogeny of the genus Mycobacterium.</title>
        <authorList>
            <person name="Tarcisio F."/>
            <person name="Conor M."/>
            <person name="Antonella G."/>
            <person name="Elisabetta G."/>
            <person name="Giulia F.S."/>
            <person name="Sara T."/>
            <person name="Anna F."/>
            <person name="Clotilde B."/>
            <person name="Roberto B."/>
            <person name="Veronica D.S."/>
            <person name="Fabio R."/>
            <person name="Monica P."/>
            <person name="Olivier J."/>
            <person name="Enrico T."/>
            <person name="Nicola S."/>
        </authorList>
    </citation>
    <scope>NUCLEOTIDE SEQUENCE [LARGE SCALE GENOMIC DNA]</scope>
    <source>
        <strain evidence="3 4">DSM 44616</strain>
    </source>
</reference>
<organism evidence="3 4">
    <name type="scientific">Mycobacterium saskatchewanense</name>
    <dbReference type="NCBI Taxonomy" id="220927"/>
    <lineage>
        <taxon>Bacteria</taxon>
        <taxon>Bacillati</taxon>
        <taxon>Actinomycetota</taxon>
        <taxon>Actinomycetes</taxon>
        <taxon>Mycobacteriales</taxon>
        <taxon>Mycobacteriaceae</taxon>
        <taxon>Mycobacterium</taxon>
        <taxon>Mycobacterium simiae complex</taxon>
    </lineage>
</organism>
<dbReference type="EMBL" id="LQPR01000022">
    <property type="protein sequence ID" value="ORW72696.1"/>
    <property type="molecule type" value="Genomic_DNA"/>
</dbReference>
<proteinExistence type="predicted"/>
<dbReference type="Gene3D" id="3.90.1300.10">
    <property type="entry name" value="Amidase signature (AS) domain"/>
    <property type="match status" value="1"/>
</dbReference>
<evidence type="ECO:0000313" key="3">
    <source>
        <dbReference type="EMBL" id="ORW72696.1"/>
    </source>
</evidence>
<dbReference type="AlphaFoldDB" id="A0AAJ3NQV4"/>
<feature type="transmembrane region" description="Helical" evidence="1">
    <location>
        <begin position="12"/>
        <end position="32"/>
    </location>
</feature>
<keyword evidence="1" id="KW-1133">Transmembrane helix</keyword>
<dbReference type="Pfam" id="PF01425">
    <property type="entry name" value="Amidase"/>
    <property type="match status" value="1"/>
</dbReference>
<dbReference type="InterPro" id="IPR023631">
    <property type="entry name" value="Amidase_dom"/>
</dbReference>
<evidence type="ECO:0000256" key="1">
    <source>
        <dbReference type="SAM" id="Phobius"/>
    </source>
</evidence>